<feature type="region of interest" description="Disordered" evidence="1">
    <location>
        <begin position="83"/>
        <end position="105"/>
    </location>
</feature>
<evidence type="ECO:0000256" key="2">
    <source>
        <dbReference type="SAM" id="Phobius"/>
    </source>
</evidence>
<dbReference type="Proteomes" id="UP001610432">
    <property type="component" value="Unassembled WGS sequence"/>
</dbReference>
<name>A0ABR4M574_9EURO</name>
<keyword evidence="2" id="KW-0812">Transmembrane</keyword>
<organism evidence="3 4">
    <name type="scientific">Aspergillus lucknowensis</name>
    <dbReference type="NCBI Taxonomy" id="176173"/>
    <lineage>
        <taxon>Eukaryota</taxon>
        <taxon>Fungi</taxon>
        <taxon>Dikarya</taxon>
        <taxon>Ascomycota</taxon>
        <taxon>Pezizomycotina</taxon>
        <taxon>Eurotiomycetes</taxon>
        <taxon>Eurotiomycetidae</taxon>
        <taxon>Eurotiales</taxon>
        <taxon>Aspergillaceae</taxon>
        <taxon>Aspergillus</taxon>
        <taxon>Aspergillus subgen. Nidulantes</taxon>
    </lineage>
</organism>
<protein>
    <submittedName>
        <fullName evidence="3">Uncharacterized protein</fullName>
    </submittedName>
</protein>
<evidence type="ECO:0000313" key="4">
    <source>
        <dbReference type="Proteomes" id="UP001610432"/>
    </source>
</evidence>
<feature type="compositionally biased region" description="Basic residues" evidence="1">
    <location>
        <begin position="96"/>
        <end position="105"/>
    </location>
</feature>
<proteinExistence type="predicted"/>
<comment type="caution">
    <text evidence="3">The sequence shown here is derived from an EMBL/GenBank/DDBJ whole genome shotgun (WGS) entry which is preliminary data.</text>
</comment>
<accession>A0ABR4M574</accession>
<reference evidence="3 4" key="1">
    <citation type="submission" date="2024-07" db="EMBL/GenBank/DDBJ databases">
        <title>Section-level genome sequencing and comparative genomics of Aspergillus sections Usti and Cavernicolus.</title>
        <authorList>
            <consortium name="Lawrence Berkeley National Laboratory"/>
            <person name="Nybo J.L."/>
            <person name="Vesth T.C."/>
            <person name="Theobald S."/>
            <person name="Frisvad J.C."/>
            <person name="Larsen T.O."/>
            <person name="Kjaerboelling I."/>
            <person name="Rothschild-Mancinelli K."/>
            <person name="Lyhne E.K."/>
            <person name="Kogle M.E."/>
            <person name="Barry K."/>
            <person name="Clum A."/>
            <person name="Na H."/>
            <person name="Ledsgaard L."/>
            <person name="Lin J."/>
            <person name="Lipzen A."/>
            <person name="Kuo A."/>
            <person name="Riley R."/>
            <person name="Mondo S."/>
            <person name="Labutti K."/>
            <person name="Haridas S."/>
            <person name="Pangalinan J."/>
            <person name="Salamov A.A."/>
            <person name="Simmons B.A."/>
            <person name="Magnuson J.K."/>
            <person name="Chen J."/>
            <person name="Drula E."/>
            <person name="Henrissat B."/>
            <person name="Wiebenga A."/>
            <person name="Lubbers R.J."/>
            <person name="Gomes A.C."/>
            <person name="Macurrencykelacurrency M.R."/>
            <person name="Stajich J."/>
            <person name="Grigoriev I.V."/>
            <person name="Mortensen U.H."/>
            <person name="De Vries R.P."/>
            <person name="Baker S.E."/>
            <person name="Andersen M.R."/>
        </authorList>
    </citation>
    <scope>NUCLEOTIDE SEQUENCE [LARGE SCALE GENOMIC DNA]</scope>
    <source>
        <strain evidence="3 4">CBS 449.75</strain>
    </source>
</reference>
<keyword evidence="4" id="KW-1185">Reference proteome</keyword>
<keyword evidence="2" id="KW-0472">Membrane</keyword>
<keyword evidence="2" id="KW-1133">Transmembrane helix</keyword>
<evidence type="ECO:0000256" key="1">
    <source>
        <dbReference type="SAM" id="MobiDB-lite"/>
    </source>
</evidence>
<feature type="transmembrane region" description="Helical" evidence="2">
    <location>
        <begin position="24"/>
        <end position="42"/>
    </location>
</feature>
<dbReference type="RefSeq" id="XP_070890697.1">
    <property type="nucleotide sequence ID" value="XM_071025044.1"/>
</dbReference>
<dbReference type="EMBL" id="JBFXLQ010000003">
    <property type="protein sequence ID" value="KAL2871718.1"/>
    <property type="molecule type" value="Genomic_DNA"/>
</dbReference>
<sequence length="105" mass="11389">MRNAFVGDPSLQTRDSYWKANRQAFLTFLFFLAFLLAPSLLVKEGRLKIGIIGGSTSFAPQPSQSAVPVGTRNALNAPPPLAFVVGSGNTKDNNGKKRRKPSLEQ</sequence>
<gene>
    <name evidence="3" type="ORF">BJX67DRAFT_167838</name>
</gene>
<evidence type="ECO:0000313" key="3">
    <source>
        <dbReference type="EMBL" id="KAL2871718.1"/>
    </source>
</evidence>
<dbReference type="GeneID" id="98140116"/>